<accession>C6HLY1</accession>
<name>C6HLY1_AJECH</name>
<dbReference type="VEuPathDB" id="FungiDB:HCDG_07600"/>
<sequence>MDYRMNSFRSIVSGSRQQDGHQPSPAVTIYFIEAADLANADSNCVICNNHEQIHHNFPAHLRLPVSIIALTISRRGPAGGLPRRIAPESERLAVGSAASPVQNSERALFRG</sequence>
<organism evidence="2 3">
    <name type="scientific">Ajellomyces capsulatus (strain H143)</name>
    <name type="common">Darling's disease fungus</name>
    <name type="synonym">Histoplasma capsulatum</name>
    <dbReference type="NCBI Taxonomy" id="544712"/>
    <lineage>
        <taxon>Eukaryota</taxon>
        <taxon>Fungi</taxon>
        <taxon>Dikarya</taxon>
        <taxon>Ascomycota</taxon>
        <taxon>Pezizomycotina</taxon>
        <taxon>Eurotiomycetes</taxon>
        <taxon>Eurotiomycetidae</taxon>
        <taxon>Onygenales</taxon>
        <taxon>Ajellomycetaceae</taxon>
        <taxon>Histoplasma</taxon>
    </lineage>
</organism>
<dbReference type="AlphaFoldDB" id="C6HLY1"/>
<dbReference type="OrthoDB" id="10388574at2759"/>
<feature type="region of interest" description="Disordered" evidence="1">
    <location>
        <begin position="92"/>
        <end position="111"/>
    </location>
</feature>
<dbReference type="HOGENOM" id="CLU_2157615_0_0_1"/>
<proteinExistence type="predicted"/>
<feature type="compositionally biased region" description="Polar residues" evidence="1">
    <location>
        <begin position="7"/>
        <end position="21"/>
    </location>
</feature>
<evidence type="ECO:0000313" key="3">
    <source>
        <dbReference type="Proteomes" id="UP000002624"/>
    </source>
</evidence>
<reference evidence="3" key="1">
    <citation type="submission" date="2009-05" db="EMBL/GenBank/DDBJ databases">
        <title>The genome sequence of Ajellomyces capsulatus strain H143.</title>
        <authorList>
            <person name="Champion M."/>
            <person name="Cuomo C.A."/>
            <person name="Ma L.-J."/>
            <person name="Henn M.R."/>
            <person name="Sil A."/>
            <person name="Goldman B."/>
            <person name="Young S.K."/>
            <person name="Kodira C.D."/>
            <person name="Zeng Q."/>
            <person name="Koehrsen M."/>
            <person name="Alvarado L."/>
            <person name="Berlin A.M."/>
            <person name="Borenstein D."/>
            <person name="Chen Z."/>
            <person name="Engels R."/>
            <person name="Freedman E."/>
            <person name="Gellesch M."/>
            <person name="Goldberg J."/>
            <person name="Griggs A."/>
            <person name="Gujja S."/>
            <person name="Heiman D.I."/>
            <person name="Hepburn T.A."/>
            <person name="Howarth C."/>
            <person name="Jen D."/>
            <person name="Larson L."/>
            <person name="Lewis B."/>
            <person name="Mehta T."/>
            <person name="Park D."/>
            <person name="Pearson M."/>
            <person name="Roberts A."/>
            <person name="Saif S."/>
            <person name="Shea T.D."/>
            <person name="Shenoy N."/>
            <person name="Sisk P."/>
            <person name="Stolte C."/>
            <person name="Sykes S."/>
            <person name="Walk T."/>
            <person name="White J."/>
            <person name="Yandava C."/>
            <person name="Klein B."/>
            <person name="McEwen J.G."/>
            <person name="Puccia R."/>
            <person name="Goldman G.H."/>
            <person name="Felipe M.S."/>
            <person name="Nino-Vega G."/>
            <person name="San-Blas G."/>
            <person name="Taylor J.W."/>
            <person name="Mendoza L."/>
            <person name="Galagan J.E."/>
            <person name="Nusbaum C."/>
            <person name="Birren B.W."/>
        </authorList>
    </citation>
    <scope>NUCLEOTIDE SEQUENCE [LARGE SCALE GENOMIC DNA]</scope>
    <source>
        <strain evidence="3">H143</strain>
    </source>
</reference>
<gene>
    <name evidence="2" type="ORF">HCDG_07600</name>
</gene>
<dbReference type="EMBL" id="GG692431">
    <property type="protein sequence ID" value="EER38731.1"/>
    <property type="molecule type" value="Genomic_DNA"/>
</dbReference>
<evidence type="ECO:0000256" key="1">
    <source>
        <dbReference type="SAM" id="MobiDB-lite"/>
    </source>
</evidence>
<protein>
    <submittedName>
        <fullName evidence="2">Uncharacterized protein</fullName>
    </submittedName>
</protein>
<feature type="region of interest" description="Disordered" evidence="1">
    <location>
        <begin position="1"/>
        <end position="23"/>
    </location>
</feature>
<dbReference type="Proteomes" id="UP000002624">
    <property type="component" value="Unassembled WGS sequence"/>
</dbReference>
<evidence type="ECO:0000313" key="2">
    <source>
        <dbReference type="EMBL" id="EER38731.1"/>
    </source>
</evidence>